<comment type="caution">
    <text evidence="2">The sequence shown here is derived from an EMBL/GenBank/DDBJ whole genome shotgun (WGS) entry which is preliminary data.</text>
</comment>
<dbReference type="InterPro" id="IPR008480">
    <property type="entry name" value="DUF761_pln"/>
</dbReference>
<organism evidence="2 3">
    <name type="scientific">Deinandra increscens subsp. villosa</name>
    <dbReference type="NCBI Taxonomy" id="3103831"/>
    <lineage>
        <taxon>Eukaryota</taxon>
        <taxon>Viridiplantae</taxon>
        <taxon>Streptophyta</taxon>
        <taxon>Embryophyta</taxon>
        <taxon>Tracheophyta</taxon>
        <taxon>Spermatophyta</taxon>
        <taxon>Magnoliopsida</taxon>
        <taxon>eudicotyledons</taxon>
        <taxon>Gunneridae</taxon>
        <taxon>Pentapetalae</taxon>
        <taxon>asterids</taxon>
        <taxon>campanulids</taxon>
        <taxon>Asterales</taxon>
        <taxon>Asteraceae</taxon>
        <taxon>Asteroideae</taxon>
        <taxon>Heliantheae alliance</taxon>
        <taxon>Madieae</taxon>
        <taxon>Madiinae</taxon>
        <taxon>Deinandra</taxon>
    </lineage>
</organism>
<dbReference type="PANTHER" id="PTHR33265">
    <property type="entry name" value="AVR9/CF-9 RAPIDLY ELICITED PROTEIN-RELATED"/>
    <property type="match status" value="1"/>
</dbReference>
<dbReference type="PANTHER" id="PTHR33265:SF26">
    <property type="entry name" value="OS06G0554600 PROTEIN"/>
    <property type="match status" value="1"/>
</dbReference>
<dbReference type="AlphaFoldDB" id="A0AAP0GT59"/>
<name>A0AAP0GT59_9ASTR</name>
<reference evidence="2 3" key="1">
    <citation type="submission" date="2024-04" db="EMBL/GenBank/DDBJ databases">
        <title>The reference genome of an endangered Asteraceae, Deinandra increscens subsp. villosa, native to the Central Coast of California.</title>
        <authorList>
            <person name="Guilliams M."/>
            <person name="Hasenstab-Lehman K."/>
            <person name="Meyer R."/>
            <person name="Mcevoy S."/>
        </authorList>
    </citation>
    <scope>NUCLEOTIDE SEQUENCE [LARGE SCALE GENOMIC DNA]</scope>
    <source>
        <tissue evidence="2">Leaf</tissue>
    </source>
</reference>
<evidence type="ECO:0000313" key="3">
    <source>
        <dbReference type="Proteomes" id="UP001408789"/>
    </source>
</evidence>
<sequence>METEQRTAPLITKNLWGIIRAILFMMKKDLSKKIPWFQLHMLLKRSTKIAGKAIGNLLLEHETLSSALTCRPANIRTTVIAPVEYEFSCSDTPHFYSKRKNNHRRYHSAGSGGGSSRRSHNDCELTVKHVEKVFDILNGYEAAAWGLVDQPEKSPLTMLGFGESPDVRRLRVTDSPFPEEETAEDAIQVNKAAEEFIRNFYKGLKQERKRAAVEPPSPVVYGRWGGVR</sequence>
<dbReference type="Pfam" id="PF05553">
    <property type="entry name" value="DUF761"/>
    <property type="match status" value="1"/>
</dbReference>
<gene>
    <name evidence="2" type="ORF">SSX86_021487</name>
</gene>
<accession>A0AAP0GT59</accession>
<evidence type="ECO:0000256" key="1">
    <source>
        <dbReference type="SAM" id="MobiDB-lite"/>
    </source>
</evidence>
<proteinExistence type="predicted"/>
<dbReference type="Proteomes" id="UP001408789">
    <property type="component" value="Unassembled WGS sequence"/>
</dbReference>
<feature type="region of interest" description="Disordered" evidence="1">
    <location>
        <begin position="100"/>
        <end position="120"/>
    </location>
</feature>
<protein>
    <submittedName>
        <fullName evidence="2">Uncharacterized protein</fullName>
    </submittedName>
</protein>
<evidence type="ECO:0000313" key="2">
    <source>
        <dbReference type="EMBL" id="KAK9060781.1"/>
    </source>
</evidence>
<dbReference type="EMBL" id="JBCNJP010000020">
    <property type="protein sequence ID" value="KAK9060781.1"/>
    <property type="molecule type" value="Genomic_DNA"/>
</dbReference>
<keyword evidence="3" id="KW-1185">Reference proteome</keyword>